<proteinExistence type="predicted"/>
<dbReference type="AlphaFoldDB" id="A0A1W2AK69"/>
<keyword evidence="2" id="KW-1185">Reference proteome</keyword>
<dbReference type="Proteomes" id="UP000192708">
    <property type="component" value="Unassembled WGS sequence"/>
</dbReference>
<gene>
    <name evidence="1" type="ORF">SAMN06296008_10930</name>
</gene>
<dbReference type="OrthoDB" id="8453791at2"/>
<evidence type="ECO:0000313" key="2">
    <source>
        <dbReference type="Proteomes" id="UP000192708"/>
    </source>
</evidence>
<sequence>MKNQNVLINRVGNYLQQTLGEDLLSEGAWEGAVNLPRYILQTYEIRKAKLSNNQVLLIINKEGTQALSALIKQRALIERAAGIPVIWIGESIQGYFRKEMIAQRAPFIIPFKQAYLPLLGVQFQERELANGSETHDKLQVATQVFVINALLNNLPNKLNAKELALSMGYSMMTMTRIKNELLAHSWLDMDLYKKDGLLQLRIKDIPLWEASKPYMQNPTRKRLWIRSPNQSLREFPLAGLSALAKQTHLGEPENVVRAIGEVDWRKIEKELDANQVVPEQIDGALELEIWRYAPQRVKTSNIQEWGHVHSVIDPYSLCLSLEQIDDDRVKLSLKELMTGMI</sequence>
<dbReference type="EMBL" id="FWXJ01000009">
    <property type="protein sequence ID" value="SMC61139.1"/>
    <property type="molecule type" value="Genomic_DNA"/>
</dbReference>
<name>A0A1W2AK69_9BURK</name>
<organism evidence="1 2">
    <name type="scientific">Polynucleobacter kasalickyi</name>
    <dbReference type="NCBI Taxonomy" id="1938817"/>
    <lineage>
        <taxon>Bacteria</taxon>
        <taxon>Pseudomonadati</taxon>
        <taxon>Pseudomonadota</taxon>
        <taxon>Betaproteobacteria</taxon>
        <taxon>Burkholderiales</taxon>
        <taxon>Burkholderiaceae</taxon>
        <taxon>Polynucleobacter</taxon>
    </lineage>
</organism>
<dbReference type="STRING" id="1938817.SAMN06296008_10930"/>
<evidence type="ECO:0008006" key="3">
    <source>
        <dbReference type="Google" id="ProtNLM"/>
    </source>
</evidence>
<evidence type="ECO:0000313" key="1">
    <source>
        <dbReference type="EMBL" id="SMC61139.1"/>
    </source>
</evidence>
<accession>A0A1W2AK69</accession>
<reference evidence="1 2" key="1">
    <citation type="submission" date="2017-04" db="EMBL/GenBank/DDBJ databases">
        <authorList>
            <person name="Afonso C.L."/>
            <person name="Miller P.J."/>
            <person name="Scott M.A."/>
            <person name="Spackman E."/>
            <person name="Goraichik I."/>
            <person name="Dimitrov K.M."/>
            <person name="Suarez D.L."/>
            <person name="Swayne D.E."/>
        </authorList>
    </citation>
    <scope>NUCLEOTIDE SEQUENCE [LARGE SCALE GENOMIC DNA]</scope>
    <source>
        <strain evidence="1 2">VK13</strain>
    </source>
</reference>
<protein>
    <recommendedName>
        <fullName evidence="3">Transcriptional regulator</fullName>
    </recommendedName>
</protein>
<dbReference type="RefSeq" id="WP_143736152.1">
    <property type="nucleotide sequence ID" value="NZ_FWXJ01000009.1"/>
</dbReference>